<evidence type="ECO:0000259" key="2">
    <source>
        <dbReference type="Pfam" id="PF04100"/>
    </source>
</evidence>
<dbReference type="Proteomes" id="UP000717585">
    <property type="component" value="Unassembled WGS sequence"/>
</dbReference>
<dbReference type="PANTHER" id="PTHR12820">
    <property type="entry name" value="VACUOLAR SORTING PROTEIN 53"/>
    <property type="match status" value="1"/>
</dbReference>
<feature type="coiled-coil region" evidence="1">
    <location>
        <begin position="58"/>
        <end position="92"/>
    </location>
</feature>
<dbReference type="Pfam" id="PF04100">
    <property type="entry name" value="Vps53_N"/>
    <property type="match status" value="1"/>
</dbReference>
<organism evidence="3 4">
    <name type="scientific">Carpediemonas membranifera</name>
    <dbReference type="NCBI Taxonomy" id="201153"/>
    <lineage>
        <taxon>Eukaryota</taxon>
        <taxon>Metamonada</taxon>
        <taxon>Carpediemonas-like organisms</taxon>
        <taxon>Carpediemonas</taxon>
    </lineage>
</organism>
<name>A0A8J6BAX9_9EUKA</name>
<evidence type="ECO:0000313" key="3">
    <source>
        <dbReference type="EMBL" id="KAG9396929.1"/>
    </source>
</evidence>
<reference evidence="3" key="1">
    <citation type="submission" date="2021-05" db="EMBL/GenBank/DDBJ databases">
        <title>A free-living protist that lacks canonical eukaryotic 1 DNA replication and segregation systems.</title>
        <authorList>
            <person name="Salas-Leiva D.E."/>
            <person name="Tromer E.C."/>
            <person name="Curtis B.A."/>
            <person name="Jerlstrom-Hultqvist J."/>
            <person name="Kolisko M."/>
            <person name="Yi Z."/>
            <person name="Salas-Leiva J.S."/>
            <person name="Gallot-Lavallee L."/>
            <person name="Kops G.J.P.L."/>
            <person name="Archibald J.M."/>
            <person name="Simpson A.G.B."/>
            <person name="Roger A.J."/>
        </authorList>
    </citation>
    <scope>NUCLEOTIDE SEQUENCE</scope>
    <source>
        <strain evidence="3">BICM</strain>
    </source>
</reference>
<evidence type="ECO:0000313" key="4">
    <source>
        <dbReference type="Proteomes" id="UP000717585"/>
    </source>
</evidence>
<dbReference type="InterPro" id="IPR039766">
    <property type="entry name" value="Vps53"/>
</dbReference>
<proteinExistence type="predicted"/>
<dbReference type="GO" id="GO:0042147">
    <property type="term" value="P:retrograde transport, endosome to Golgi"/>
    <property type="evidence" value="ECO:0007669"/>
    <property type="project" value="InterPro"/>
</dbReference>
<protein>
    <submittedName>
        <fullName evidence="3">Vps53-like, N-terminal</fullName>
    </submittedName>
</protein>
<accession>A0A8J6BAX9</accession>
<dbReference type="EMBL" id="JAHDYR010000005">
    <property type="protein sequence ID" value="KAG9396929.1"/>
    <property type="molecule type" value="Genomic_DNA"/>
</dbReference>
<keyword evidence="1" id="KW-0175">Coiled coil</keyword>
<comment type="caution">
    <text evidence="3">The sequence shown here is derived from an EMBL/GenBank/DDBJ whole genome shotgun (WGS) entry which is preliminary data.</text>
</comment>
<dbReference type="AlphaFoldDB" id="A0A8J6BAX9"/>
<keyword evidence="4" id="KW-1185">Reference proteome</keyword>
<dbReference type="GO" id="GO:0005829">
    <property type="term" value="C:cytosol"/>
    <property type="evidence" value="ECO:0007669"/>
    <property type="project" value="GOC"/>
</dbReference>
<dbReference type="GO" id="GO:0000938">
    <property type="term" value="C:GARP complex"/>
    <property type="evidence" value="ECO:0007669"/>
    <property type="project" value="InterPro"/>
</dbReference>
<dbReference type="OrthoDB" id="10261632at2759"/>
<dbReference type="InterPro" id="IPR007234">
    <property type="entry name" value="Vps53_N"/>
</dbReference>
<feature type="domain" description="Vps53 N-terminal" evidence="2">
    <location>
        <begin position="4"/>
        <end position="391"/>
    </location>
</feature>
<gene>
    <name evidence="3" type="ORF">J8273_1983</name>
</gene>
<dbReference type="PANTHER" id="PTHR12820:SF0">
    <property type="entry name" value="VACUOLAR PROTEIN SORTING-ASSOCIATED PROTEIN 53 HOMOLOG"/>
    <property type="match status" value="1"/>
</dbReference>
<sequence>MSYALRTINTLFDSEASLDENLKPFIAKIEKEIMTTRYKLHSLVREQALEGESSQKSLDDAKVSITELTTKIEEIQQQAAQSERMILELCHDIQRLDLAKKNFNSAVTTLKRLQMLTTSITQLEQVVHASETRNYDEAAPLVRAATELLGHFNSQREHIVTRAGIDKIADLNARMARVTDTLSQAVMRDFQAVGAASSDVQKEQLLARLQTGCQLIEAMGPDSKKNFFSWFLKVQLSSYKNLNDGTNGTAEERFRKLEERFTWLTKRLGEVSIEYGGAFPQEWQMLAVIVDEWVNVTCTQLSDILDELEGAGFIRSNVPLLLQKVQKVADFETQLDEVYSTNFESEEKKERWIANGYPAFSFKGRLVIWFERFLDEYRNKERANVQRLVDDAKNRESHGNGPESIGSKIEIINKELGREDPSLRPTMADDISTRASTVSDSPRACSLDSAADMMVRMRLSLENCARVSQKQTLYGLYRDFLRIILAYCEYVSAMLPTLRIVHGPVPYHVITHYDGLTTLPQAVLVLLTADYIAQTLPGLKNKVRGQVDPEYRVGVDSCVEYTQVASKCEALLDHTFHVLLMCIFKRSDVGNWVNSLSTRAWVEVDDKHPTVLRVLSSAMEAQLRVLVKMVGEDSGYAMARVFVAKSAAVVSALLIDKLEVSSLEVRGVLALRKLLIKLYQSFVGDGEGDVPEEAIAALTILEEACNRLHETAGPSTRVPLKNFVSE</sequence>
<evidence type="ECO:0000256" key="1">
    <source>
        <dbReference type="SAM" id="Coils"/>
    </source>
</evidence>